<name>A0A4Q4ST29_9PEZI</name>
<evidence type="ECO:0000313" key="2">
    <source>
        <dbReference type="Proteomes" id="UP000293360"/>
    </source>
</evidence>
<dbReference type="OrthoDB" id="10589108at2759"/>
<dbReference type="EMBL" id="QJNU01001390">
    <property type="protein sequence ID" value="RYO76871.1"/>
    <property type="molecule type" value="Genomic_DNA"/>
</dbReference>
<comment type="caution">
    <text evidence="1">The sequence shown here is derived from an EMBL/GenBank/DDBJ whole genome shotgun (WGS) entry which is preliminary data.</text>
</comment>
<accession>A0A4Q4ST29</accession>
<keyword evidence="2" id="KW-1185">Reference proteome</keyword>
<evidence type="ECO:0000313" key="1">
    <source>
        <dbReference type="EMBL" id="RYO76871.1"/>
    </source>
</evidence>
<reference evidence="1 2" key="1">
    <citation type="submission" date="2018-06" db="EMBL/GenBank/DDBJ databases">
        <title>Complete Genomes of Monosporascus.</title>
        <authorList>
            <person name="Robinson A.J."/>
            <person name="Natvig D.O."/>
        </authorList>
    </citation>
    <scope>NUCLEOTIDE SEQUENCE [LARGE SCALE GENOMIC DNA]</scope>
    <source>
        <strain evidence="1 2">CBS 110550</strain>
    </source>
</reference>
<dbReference type="AlphaFoldDB" id="A0A4Q4ST29"/>
<gene>
    <name evidence="1" type="ORF">DL764_010270</name>
</gene>
<dbReference type="Proteomes" id="UP000293360">
    <property type="component" value="Unassembled WGS sequence"/>
</dbReference>
<sequence>MEKAEKKYQILRRSWRKPDNNSILTPVLVTPSDILDEKDTPDVYDAKPTISTIETTEDKVIIASLTNKLETDPRIERWSKSPLPQEAVPFKNNESNVVTMAALQERKTYDGQKIPFPEDEDPEHVKRVRELLPEPLAHLEGFFSKKEANTLPDFRPGHDVVLELDRPIPASGPPTYRTPV</sequence>
<proteinExistence type="predicted"/>
<organism evidence="1 2">
    <name type="scientific">Monosporascus ibericus</name>
    <dbReference type="NCBI Taxonomy" id="155417"/>
    <lineage>
        <taxon>Eukaryota</taxon>
        <taxon>Fungi</taxon>
        <taxon>Dikarya</taxon>
        <taxon>Ascomycota</taxon>
        <taxon>Pezizomycotina</taxon>
        <taxon>Sordariomycetes</taxon>
        <taxon>Xylariomycetidae</taxon>
        <taxon>Xylariales</taxon>
        <taxon>Xylariales incertae sedis</taxon>
        <taxon>Monosporascus</taxon>
    </lineage>
</organism>
<protein>
    <submittedName>
        <fullName evidence="1">Uncharacterized protein</fullName>
    </submittedName>
</protein>